<evidence type="ECO:0000259" key="4">
    <source>
        <dbReference type="PROSITE" id="PS50883"/>
    </source>
</evidence>
<dbReference type="EMBL" id="NRRV01000001">
    <property type="protein sequence ID" value="MBK1629306.1"/>
    <property type="molecule type" value="Genomic_DNA"/>
</dbReference>
<evidence type="ECO:0000259" key="2">
    <source>
        <dbReference type="PROSITE" id="PS50112"/>
    </source>
</evidence>
<dbReference type="PANTHER" id="PTHR44757:SF2">
    <property type="entry name" value="BIOFILM ARCHITECTURE MAINTENANCE PROTEIN MBAA"/>
    <property type="match status" value="1"/>
</dbReference>
<evidence type="ECO:0000259" key="3">
    <source>
        <dbReference type="PROSITE" id="PS50113"/>
    </source>
</evidence>
<dbReference type="InterPro" id="IPR035919">
    <property type="entry name" value="EAL_sf"/>
</dbReference>
<reference evidence="6 7" key="1">
    <citation type="journal article" date="2020" name="Microorganisms">
        <title>Osmotic Adaptation and Compatible Solute Biosynthesis of Phototrophic Bacteria as Revealed from Genome Analyses.</title>
        <authorList>
            <person name="Imhoff J.F."/>
            <person name="Rahn T."/>
            <person name="Kunzel S."/>
            <person name="Keller A."/>
            <person name="Neulinger S.C."/>
        </authorList>
    </citation>
    <scope>NUCLEOTIDE SEQUENCE [LARGE SCALE GENOMIC DNA]</scope>
    <source>
        <strain evidence="6 7">DSM 6210</strain>
    </source>
</reference>
<dbReference type="InterPro" id="IPR035965">
    <property type="entry name" value="PAS-like_dom_sf"/>
</dbReference>
<dbReference type="Proteomes" id="UP000748752">
    <property type="component" value="Unassembled WGS sequence"/>
</dbReference>
<dbReference type="Pfam" id="PF08447">
    <property type="entry name" value="PAS_3"/>
    <property type="match status" value="1"/>
</dbReference>
<evidence type="ECO:0008006" key="8">
    <source>
        <dbReference type="Google" id="ProtNLM"/>
    </source>
</evidence>
<dbReference type="Gene3D" id="3.30.450.20">
    <property type="entry name" value="PAS domain"/>
    <property type="match status" value="3"/>
</dbReference>
<evidence type="ECO:0000259" key="5">
    <source>
        <dbReference type="PROSITE" id="PS50887"/>
    </source>
</evidence>
<feature type="domain" description="GGDEF" evidence="5">
    <location>
        <begin position="496"/>
        <end position="629"/>
    </location>
</feature>
<keyword evidence="1" id="KW-0472">Membrane</keyword>
<dbReference type="InterPro" id="IPR001633">
    <property type="entry name" value="EAL_dom"/>
</dbReference>
<dbReference type="InterPro" id="IPR052155">
    <property type="entry name" value="Biofilm_reg_signaling"/>
</dbReference>
<evidence type="ECO:0000313" key="6">
    <source>
        <dbReference type="EMBL" id="MBK1629306.1"/>
    </source>
</evidence>
<feature type="domain" description="PAC" evidence="3">
    <location>
        <begin position="412"/>
        <end position="464"/>
    </location>
</feature>
<comment type="caution">
    <text evidence="6">The sequence shown here is derived from an EMBL/GenBank/DDBJ whole genome shotgun (WGS) entry which is preliminary data.</text>
</comment>
<dbReference type="RefSeq" id="WP_200233100.1">
    <property type="nucleotide sequence ID" value="NZ_NRRV01000001.1"/>
</dbReference>
<proteinExistence type="predicted"/>
<sequence>MRASPDRPSPTRAALQTALSYAALATGWILASDLALGLLDPMAEALLRWQVLKGLGFVAVTSGLFFLLMRVHLQREQEGARRFSRLVENLPGMAYRCENDRYWTMRYVSQAAQSLTGYTPGELLDNTRLAYAELIDPEDRERVWQQVQTAVSEGRPFRIEYRLRRRDGARAWIWEQGRSVPDPDHKGRMLLEGIMLDITEQKLAEATTEQTVKRLAALGDNLPGGAIYRLHRDADGAYRFTYASRGIERILGIGRDRMLADAHAVFALTEPPHGAVIRETNERSAQDLSVVDMELPQRLPDGTRKWIAVRSMPYRLADGSVFWDGIVLDISERKQAEEKLREAAAVFASTAEGVAITGLDGCIRDVNQAFCDITGYRREDVIGEHPGLLQSERHDHGFYLSMYRSLRKTGKWHGEVWQRHQSGMEYPALLTISMVWDQQGRASGYVGVFTDITAIKQSEQRLDYLAHHDGLTQLPNRLLFDNRLQKSIRSAMRRNETLAVLFMDIDRFKHINDSLGHSSGDKLLQQLAQRLRAAMNSSDLVARISGDEFVVLLTSIRNADAVVSMVHRLMAPLKEPFIVDGNEVRVTTSIGISLCPDDGRSAAELLRNADAAMYQAKEEGGNTYRFYTEEMTAAAFEHVYLDNALRSALEREQFRLVYQPQVDMASGRLLGVEALLRWDHPEEGLIPPGRFIHIAEQSGLIRDIGLWVLRTACSQGRHWLDQGFAFGTLAVNVATRQIHDASFVPAIERTLADTGLPPDCLDLEISEDFVMRHVNVGAERLQRLRAQGVGIAIDDFGTGYSSLGHLKRLPINKLKIDQSFVRDIPDDHDDMAICDAVIAIGRSLGLTVIAEGVETEAQVDCLRGKGCSIAQGYLFGRPVPAEEIVRAFAATPAGID</sequence>
<organism evidence="6 7">
    <name type="scientific">Thiohalocapsa halophila</name>
    <dbReference type="NCBI Taxonomy" id="69359"/>
    <lineage>
        <taxon>Bacteria</taxon>
        <taxon>Pseudomonadati</taxon>
        <taxon>Pseudomonadota</taxon>
        <taxon>Gammaproteobacteria</taxon>
        <taxon>Chromatiales</taxon>
        <taxon>Chromatiaceae</taxon>
        <taxon>Thiohalocapsa</taxon>
    </lineage>
</organism>
<feature type="domain" description="PAC" evidence="3">
    <location>
        <begin position="289"/>
        <end position="342"/>
    </location>
</feature>
<dbReference type="CDD" id="cd00130">
    <property type="entry name" value="PAS"/>
    <property type="match status" value="3"/>
</dbReference>
<dbReference type="SUPFAM" id="SSF141868">
    <property type="entry name" value="EAL domain-like"/>
    <property type="match status" value="1"/>
</dbReference>
<feature type="domain" description="EAL" evidence="4">
    <location>
        <begin position="638"/>
        <end position="892"/>
    </location>
</feature>
<evidence type="ECO:0000256" key="1">
    <source>
        <dbReference type="SAM" id="Phobius"/>
    </source>
</evidence>
<dbReference type="SUPFAM" id="SSF55785">
    <property type="entry name" value="PYP-like sensor domain (PAS domain)"/>
    <property type="match status" value="3"/>
</dbReference>
<feature type="transmembrane region" description="Helical" evidence="1">
    <location>
        <begin position="20"/>
        <end position="39"/>
    </location>
</feature>
<dbReference type="InterPro" id="IPR000700">
    <property type="entry name" value="PAS-assoc_C"/>
</dbReference>
<protein>
    <recommendedName>
        <fullName evidence="8">EAL domain-containing protein</fullName>
    </recommendedName>
</protein>
<dbReference type="CDD" id="cd01949">
    <property type="entry name" value="GGDEF"/>
    <property type="match status" value="1"/>
</dbReference>
<dbReference type="PROSITE" id="PS50112">
    <property type="entry name" value="PAS"/>
    <property type="match status" value="2"/>
</dbReference>
<dbReference type="CDD" id="cd01948">
    <property type="entry name" value="EAL"/>
    <property type="match status" value="1"/>
</dbReference>
<dbReference type="PROSITE" id="PS50887">
    <property type="entry name" value="GGDEF"/>
    <property type="match status" value="1"/>
</dbReference>
<dbReference type="InterPro" id="IPR001610">
    <property type="entry name" value="PAC"/>
</dbReference>
<dbReference type="SMART" id="SM00086">
    <property type="entry name" value="PAC"/>
    <property type="match status" value="3"/>
</dbReference>
<accession>A0ABS1CCV3</accession>
<dbReference type="Gene3D" id="3.30.70.270">
    <property type="match status" value="1"/>
</dbReference>
<feature type="transmembrane region" description="Helical" evidence="1">
    <location>
        <begin position="51"/>
        <end position="73"/>
    </location>
</feature>
<keyword evidence="7" id="KW-1185">Reference proteome</keyword>
<dbReference type="Pfam" id="PF13426">
    <property type="entry name" value="PAS_9"/>
    <property type="match status" value="1"/>
</dbReference>
<feature type="domain" description="PAC" evidence="3">
    <location>
        <begin position="157"/>
        <end position="210"/>
    </location>
</feature>
<feature type="domain" description="PAS" evidence="2">
    <location>
        <begin position="79"/>
        <end position="154"/>
    </location>
</feature>
<gene>
    <name evidence="6" type="ORF">CKO31_00865</name>
</gene>
<dbReference type="InterPro" id="IPR013655">
    <property type="entry name" value="PAS_fold_3"/>
</dbReference>
<dbReference type="NCBIfam" id="TIGR00229">
    <property type="entry name" value="sensory_box"/>
    <property type="match status" value="3"/>
</dbReference>
<keyword evidence="1" id="KW-1133">Transmembrane helix</keyword>
<dbReference type="InterPro" id="IPR000014">
    <property type="entry name" value="PAS"/>
</dbReference>
<dbReference type="Gene3D" id="3.20.20.450">
    <property type="entry name" value="EAL domain"/>
    <property type="match status" value="1"/>
</dbReference>
<dbReference type="SUPFAM" id="SSF55073">
    <property type="entry name" value="Nucleotide cyclase"/>
    <property type="match status" value="1"/>
</dbReference>
<dbReference type="Pfam" id="PF00990">
    <property type="entry name" value="GGDEF"/>
    <property type="match status" value="1"/>
</dbReference>
<evidence type="ECO:0000313" key="7">
    <source>
        <dbReference type="Proteomes" id="UP000748752"/>
    </source>
</evidence>
<dbReference type="PROSITE" id="PS50883">
    <property type="entry name" value="EAL"/>
    <property type="match status" value="1"/>
</dbReference>
<dbReference type="SMART" id="SM00267">
    <property type="entry name" value="GGDEF"/>
    <property type="match status" value="1"/>
</dbReference>
<dbReference type="SMART" id="SM00091">
    <property type="entry name" value="PAS"/>
    <property type="match status" value="3"/>
</dbReference>
<keyword evidence="1" id="KW-0812">Transmembrane</keyword>
<dbReference type="Pfam" id="PF00563">
    <property type="entry name" value="EAL"/>
    <property type="match status" value="1"/>
</dbReference>
<name>A0ABS1CCV3_9GAMM</name>
<dbReference type="InterPro" id="IPR029787">
    <property type="entry name" value="Nucleotide_cyclase"/>
</dbReference>
<dbReference type="PROSITE" id="PS50113">
    <property type="entry name" value="PAC"/>
    <property type="match status" value="3"/>
</dbReference>
<dbReference type="InterPro" id="IPR043128">
    <property type="entry name" value="Rev_trsase/Diguanyl_cyclase"/>
</dbReference>
<dbReference type="NCBIfam" id="TIGR00254">
    <property type="entry name" value="GGDEF"/>
    <property type="match status" value="1"/>
</dbReference>
<feature type="domain" description="PAS" evidence="2">
    <location>
        <begin position="336"/>
        <end position="384"/>
    </location>
</feature>
<dbReference type="InterPro" id="IPR000160">
    <property type="entry name" value="GGDEF_dom"/>
</dbReference>
<dbReference type="SMART" id="SM00052">
    <property type="entry name" value="EAL"/>
    <property type="match status" value="1"/>
</dbReference>
<dbReference type="PANTHER" id="PTHR44757">
    <property type="entry name" value="DIGUANYLATE CYCLASE DGCP"/>
    <property type="match status" value="1"/>
</dbReference>